<organism evidence="2 3">
    <name type="scientific">Adiantum capillus-veneris</name>
    <name type="common">Maidenhair fern</name>
    <dbReference type="NCBI Taxonomy" id="13818"/>
    <lineage>
        <taxon>Eukaryota</taxon>
        <taxon>Viridiplantae</taxon>
        <taxon>Streptophyta</taxon>
        <taxon>Embryophyta</taxon>
        <taxon>Tracheophyta</taxon>
        <taxon>Polypodiopsida</taxon>
        <taxon>Polypodiidae</taxon>
        <taxon>Polypodiales</taxon>
        <taxon>Pteridineae</taxon>
        <taxon>Pteridaceae</taxon>
        <taxon>Vittarioideae</taxon>
        <taxon>Adiantum</taxon>
    </lineage>
</organism>
<dbReference type="AlphaFoldDB" id="A0A9D4UDN9"/>
<evidence type="ECO:0000256" key="1">
    <source>
        <dbReference type="SAM" id="MobiDB-lite"/>
    </source>
</evidence>
<proteinExistence type="predicted"/>
<sequence>MDWVMTSEDSASVTSNSESSFDNDEEDEVDAQGLHIWRPNPLDFTSSMYFYFDRETYNVMVLSLQDAMPTTLEDLKGYKRSNVHDLKKWRRFRGWHCLVIEDEKLALCLKQEPKLKIACIEDWQGLVLAAHCNKGRGIIKVLMLPWTP</sequence>
<dbReference type="Proteomes" id="UP000886520">
    <property type="component" value="Chromosome 19"/>
</dbReference>
<keyword evidence="3" id="KW-1185">Reference proteome</keyword>
<feature type="region of interest" description="Disordered" evidence="1">
    <location>
        <begin position="1"/>
        <end position="25"/>
    </location>
</feature>
<accession>A0A9D4UDN9</accession>
<reference evidence="2" key="1">
    <citation type="submission" date="2021-01" db="EMBL/GenBank/DDBJ databases">
        <title>Adiantum capillus-veneris genome.</title>
        <authorList>
            <person name="Fang Y."/>
            <person name="Liao Q."/>
        </authorList>
    </citation>
    <scope>NUCLEOTIDE SEQUENCE</scope>
    <source>
        <strain evidence="2">H3</strain>
        <tissue evidence="2">Leaf</tissue>
    </source>
</reference>
<name>A0A9D4UDN9_ADICA</name>
<evidence type="ECO:0000313" key="2">
    <source>
        <dbReference type="EMBL" id="KAI5065384.1"/>
    </source>
</evidence>
<protein>
    <submittedName>
        <fullName evidence="2">Uncharacterized protein</fullName>
    </submittedName>
</protein>
<dbReference type="EMBL" id="JABFUD020000019">
    <property type="protein sequence ID" value="KAI5065384.1"/>
    <property type="molecule type" value="Genomic_DNA"/>
</dbReference>
<dbReference type="OrthoDB" id="10508614at2759"/>
<evidence type="ECO:0000313" key="3">
    <source>
        <dbReference type="Proteomes" id="UP000886520"/>
    </source>
</evidence>
<comment type="caution">
    <text evidence="2">The sequence shown here is derived from an EMBL/GenBank/DDBJ whole genome shotgun (WGS) entry which is preliminary data.</text>
</comment>
<gene>
    <name evidence="2" type="ORF">GOP47_0020079</name>
</gene>